<dbReference type="InterPro" id="IPR051262">
    <property type="entry name" value="SMP-30/CGR1_Lactonase"/>
</dbReference>
<evidence type="ECO:0000313" key="5">
    <source>
        <dbReference type="Proteomes" id="UP000178606"/>
    </source>
</evidence>
<evidence type="ECO:0000259" key="3">
    <source>
        <dbReference type="Pfam" id="PF08450"/>
    </source>
</evidence>
<dbReference type="Proteomes" id="UP000178606">
    <property type="component" value="Unassembled WGS sequence"/>
</dbReference>
<dbReference type="PANTHER" id="PTHR47572">
    <property type="entry name" value="LIPOPROTEIN-RELATED"/>
    <property type="match status" value="1"/>
</dbReference>
<dbReference type="PANTHER" id="PTHR47572:SF4">
    <property type="entry name" value="LACTONASE DRP35"/>
    <property type="match status" value="1"/>
</dbReference>
<evidence type="ECO:0000256" key="2">
    <source>
        <dbReference type="SAM" id="SignalP"/>
    </source>
</evidence>
<dbReference type="GO" id="GO:0016787">
    <property type="term" value="F:hydrolase activity"/>
    <property type="evidence" value="ECO:0007669"/>
    <property type="project" value="UniProtKB-KW"/>
</dbReference>
<dbReference type="EMBL" id="MFKF01000016">
    <property type="protein sequence ID" value="OGG57071.1"/>
    <property type="molecule type" value="Genomic_DNA"/>
</dbReference>
<accession>A0A1F6D6V5</accession>
<keyword evidence="1" id="KW-0378">Hydrolase</keyword>
<gene>
    <name evidence="4" type="ORF">A3F84_04560</name>
</gene>
<dbReference type="Gene3D" id="2.120.10.30">
    <property type="entry name" value="TolB, C-terminal domain"/>
    <property type="match status" value="1"/>
</dbReference>
<reference evidence="4 5" key="1">
    <citation type="journal article" date="2016" name="Nat. Commun.">
        <title>Thousands of microbial genomes shed light on interconnected biogeochemical processes in an aquifer system.</title>
        <authorList>
            <person name="Anantharaman K."/>
            <person name="Brown C.T."/>
            <person name="Hug L.A."/>
            <person name="Sharon I."/>
            <person name="Castelle C.J."/>
            <person name="Probst A.J."/>
            <person name="Thomas B.C."/>
            <person name="Singh A."/>
            <person name="Wilkins M.J."/>
            <person name="Karaoz U."/>
            <person name="Brodie E.L."/>
            <person name="Williams K.H."/>
            <person name="Hubbard S.S."/>
            <person name="Banfield J.F."/>
        </authorList>
    </citation>
    <scope>NUCLEOTIDE SEQUENCE [LARGE SCALE GENOMIC DNA]</scope>
    <source>
        <strain evidence="5">RIFCSPLOWO2_12_FULL_64_10</strain>
    </source>
</reference>
<proteinExistence type="predicted"/>
<dbReference type="AlphaFoldDB" id="A0A1F6D6V5"/>
<name>A0A1F6D6V5_HANXR</name>
<evidence type="ECO:0000313" key="4">
    <source>
        <dbReference type="EMBL" id="OGG57071.1"/>
    </source>
</evidence>
<sequence>MKASLTRCTLLLFIAIAGGIATASADNEAGMRNAAQKFAALPDGVRFPEGITANPATREIYVGTFDFGPNPNKLLRFAHNGQLIAQRDFGGTPLLGLAFHSASGKVYIANFGASKIQRIAAAFTGATPIEDVATIPGIGAPIARTEGNPDGSSDTIIFGSNSFPAPNALRFDGAGNLYVSDSFQGAIFRISNPAGCAPGCAVTTVTHDPLLATAGFPPFGANGIAFNGDESALFIANTGDDRILKLDLASNAVTVFAESINGADGIAFDGHGRLWVAANQADEVVALNGNGRVVARLGEFQGIRNDGAPNGLLFPASLVIVGDEMFVTNLALPLTAAAGDEPEEEVSRYTVSRMKLPHP</sequence>
<feature type="domain" description="SMP-30/Gluconolactonase/LRE-like region" evidence="3">
    <location>
        <begin position="218"/>
        <end position="296"/>
    </location>
</feature>
<dbReference type="SUPFAM" id="SSF101898">
    <property type="entry name" value="NHL repeat"/>
    <property type="match status" value="1"/>
</dbReference>
<protein>
    <recommendedName>
        <fullName evidence="3">SMP-30/Gluconolactonase/LRE-like region domain-containing protein</fullName>
    </recommendedName>
</protein>
<dbReference type="Pfam" id="PF08450">
    <property type="entry name" value="SGL"/>
    <property type="match status" value="1"/>
</dbReference>
<organism evidence="4 5">
    <name type="scientific">Handelsmanbacteria sp. (strain RIFCSPLOWO2_12_FULL_64_10)</name>
    <dbReference type="NCBI Taxonomy" id="1817868"/>
    <lineage>
        <taxon>Bacteria</taxon>
        <taxon>Candidatus Handelsmaniibacteriota</taxon>
    </lineage>
</organism>
<comment type="caution">
    <text evidence="4">The sequence shown here is derived from an EMBL/GenBank/DDBJ whole genome shotgun (WGS) entry which is preliminary data.</text>
</comment>
<dbReference type="InterPro" id="IPR013658">
    <property type="entry name" value="SGL"/>
</dbReference>
<feature type="chain" id="PRO_5009523704" description="SMP-30/Gluconolactonase/LRE-like region domain-containing protein" evidence="2">
    <location>
        <begin position="26"/>
        <end position="359"/>
    </location>
</feature>
<dbReference type="InterPro" id="IPR011042">
    <property type="entry name" value="6-blade_b-propeller_TolB-like"/>
</dbReference>
<feature type="signal peptide" evidence="2">
    <location>
        <begin position="1"/>
        <end position="25"/>
    </location>
</feature>
<keyword evidence="2" id="KW-0732">Signal</keyword>
<evidence type="ECO:0000256" key="1">
    <source>
        <dbReference type="ARBA" id="ARBA00022801"/>
    </source>
</evidence>